<dbReference type="Proteomes" id="UP001059209">
    <property type="component" value="Chromosome"/>
</dbReference>
<proteinExistence type="predicted"/>
<reference evidence="1" key="1">
    <citation type="submission" date="2022-09" db="EMBL/GenBank/DDBJ databases">
        <title>Maribacter litopenaei sp. nov., isolated from the intestinal tract of the Pacific White Shrimp, Litopenaeus vannamei.</title>
        <authorList>
            <person name="Kim S.Y."/>
            <person name="Hwang C.Y."/>
        </authorList>
    </citation>
    <scope>NUCLEOTIDE SEQUENCE</scope>
    <source>
        <strain evidence="1">HL-LV01</strain>
    </source>
</reference>
<accession>A0ABY5Y7G5</accession>
<protein>
    <submittedName>
        <fullName evidence="1">Uncharacterized protein</fullName>
    </submittedName>
</protein>
<keyword evidence="2" id="KW-1185">Reference proteome</keyword>
<name>A0ABY5Y7G5_9FLAO</name>
<evidence type="ECO:0000313" key="2">
    <source>
        <dbReference type="Proteomes" id="UP001059209"/>
    </source>
</evidence>
<dbReference type="RefSeq" id="WP_260572136.1">
    <property type="nucleotide sequence ID" value="NZ_CP104205.1"/>
</dbReference>
<sequence length="70" mass="8081">MNVLPPYAEHIDYYKDCIAHINSVIDFPGYLQRNGYQLIAKSAGSMEFKKDDERLGVEHPKKSHELFQPS</sequence>
<organism evidence="1 2">
    <name type="scientific">Maribacter litopenaei</name>
    <dbReference type="NCBI Taxonomy" id="2976127"/>
    <lineage>
        <taxon>Bacteria</taxon>
        <taxon>Pseudomonadati</taxon>
        <taxon>Bacteroidota</taxon>
        <taxon>Flavobacteriia</taxon>
        <taxon>Flavobacteriales</taxon>
        <taxon>Flavobacteriaceae</taxon>
        <taxon>Maribacter</taxon>
    </lineage>
</organism>
<gene>
    <name evidence="1" type="ORF">NYZ99_15290</name>
</gene>
<evidence type="ECO:0000313" key="1">
    <source>
        <dbReference type="EMBL" id="UWX54302.1"/>
    </source>
</evidence>
<dbReference type="EMBL" id="CP104205">
    <property type="protein sequence ID" value="UWX54302.1"/>
    <property type="molecule type" value="Genomic_DNA"/>
</dbReference>